<organism evidence="1 2">
    <name type="scientific">Artemia franciscana</name>
    <name type="common">Brine shrimp</name>
    <name type="synonym">Artemia sanfranciscana</name>
    <dbReference type="NCBI Taxonomy" id="6661"/>
    <lineage>
        <taxon>Eukaryota</taxon>
        <taxon>Metazoa</taxon>
        <taxon>Ecdysozoa</taxon>
        <taxon>Arthropoda</taxon>
        <taxon>Crustacea</taxon>
        <taxon>Branchiopoda</taxon>
        <taxon>Anostraca</taxon>
        <taxon>Artemiidae</taxon>
        <taxon>Artemia</taxon>
    </lineage>
</organism>
<feature type="non-terminal residue" evidence="1">
    <location>
        <position position="1"/>
    </location>
</feature>
<name>A0AA88HEK0_ARTSF</name>
<protein>
    <submittedName>
        <fullName evidence="1">Uncharacterized protein</fullName>
    </submittedName>
</protein>
<accession>A0AA88HEK0</accession>
<reference evidence="1" key="1">
    <citation type="submission" date="2023-07" db="EMBL/GenBank/DDBJ databases">
        <title>Chromosome-level genome assembly of Artemia franciscana.</title>
        <authorList>
            <person name="Jo E."/>
        </authorList>
    </citation>
    <scope>NUCLEOTIDE SEQUENCE</scope>
    <source>
        <tissue evidence="1">Whole body</tissue>
    </source>
</reference>
<comment type="caution">
    <text evidence="1">The sequence shown here is derived from an EMBL/GenBank/DDBJ whole genome shotgun (WGS) entry which is preliminary data.</text>
</comment>
<dbReference type="EMBL" id="JAVRJZ010000032">
    <property type="protein sequence ID" value="KAK2704101.1"/>
    <property type="molecule type" value="Genomic_DNA"/>
</dbReference>
<proteinExistence type="predicted"/>
<evidence type="ECO:0000313" key="1">
    <source>
        <dbReference type="EMBL" id="KAK2704101.1"/>
    </source>
</evidence>
<dbReference type="AlphaFoldDB" id="A0AA88HEK0"/>
<sequence length="170" mass="19143">MESYLRSLLLVPTLKGSDSIFSFLTLVDNLHADNGSPVVPDLGLGRIIKNVPAKFRGEKGQCLEPFLINYTASIEPIKPRPSRLDVREANLEEHLPPRKDVKHSSFGNNAYEIRASWDLTDFMDWQLSLLLGVQTVLSDVIDKQLSFWISNRLEQLLAPEKVGCLITLIN</sequence>
<keyword evidence="2" id="KW-1185">Reference proteome</keyword>
<dbReference type="Proteomes" id="UP001187531">
    <property type="component" value="Unassembled WGS sequence"/>
</dbReference>
<gene>
    <name evidence="1" type="ORF">QYM36_017555</name>
</gene>
<evidence type="ECO:0000313" key="2">
    <source>
        <dbReference type="Proteomes" id="UP001187531"/>
    </source>
</evidence>